<feature type="region of interest" description="Disordered" evidence="1">
    <location>
        <begin position="86"/>
        <end position="159"/>
    </location>
</feature>
<feature type="region of interest" description="Disordered" evidence="1">
    <location>
        <begin position="173"/>
        <end position="209"/>
    </location>
</feature>
<feature type="compositionally biased region" description="Basic and acidic residues" evidence="1">
    <location>
        <begin position="176"/>
        <end position="189"/>
    </location>
</feature>
<dbReference type="RefSeq" id="XP_003057734.1">
    <property type="nucleotide sequence ID" value="XM_003057688.1"/>
</dbReference>
<dbReference type="PROSITE" id="PS50096">
    <property type="entry name" value="IQ"/>
    <property type="match status" value="1"/>
</dbReference>
<dbReference type="KEGG" id="mpp:MICPUCDRAFT_57245"/>
<name>C1MQD0_MICPC</name>
<reference evidence="2 3" key="1">
    <citation type="journal article" date="2009" name="Science">
        <title>Green evolution and dynamic adaptations revealed by genomes of the marine picoeukaryotes Micromonas.</title>
        <authorList>
            <person name="Worden A.Z."/>
            <person name="Lee J.H."/>
            <person name="Mock T."/>
            <person name="Rouze P."/>
            <person name="Simmons M.P."/>
            <person name="Aerts A.L."/>
            <person name="Allen A.E."/>
            <person name="Cuvelier M.L."/>
            <person name="Derelle E."/>
            <person name="Everett M.V."/>
            <person name="Foulon E."/>
            <person name="Grimwood J."/>
            <person name="Gundlach H."/>
            <person name="Henrissat B."/>
            <person name="Napoli C."/>
            <person name="McDonald S.M."/>
            <person name="Parker M.S."/>
            <person name="Rombauts S."/>
            <person name="Salamov A."/>
            <person name="Von Dassow P."/>
            <person name="Badger J.H."/>
            <person name="Coutinho P.M."/>
            <person name="Demir E."/>
            <person name="Dubchak I."/>
            <person name="Gentemann C."/>
            <person name="Eikrem W."/>
            <person name="Gready J.E."/>
            <person name="John U."/>
            <person name="Lanier W."/>
            <person name="Lindquist E.A."/>
            <person name="Lucas S."/>
            <person name="Mayer K.F."/>
            <person name="Moreau H."/>
            <person name="Not F."/>
            <person name="Otillar R."/>
            <person name="Panaud O."/>
            <person name="Pangilinan J."/>
            <person name="Paulsen I."/>
            <person name="Piegu B."/>
            <person name="Poliakov A."/>
            <person name="Robbens S."/>
            <person name="Schmutz J."/>
            <person name="Toulza E."/>
            <person name="Wyss T."/>
            <person name="Zelensky A."/>
            <person name="Zhou K."/>
            <person name="Armbrust E.V."/>
            <person name="Bhattacharya D."/>
            <person name="Goodenough U.W."/>
            <person name="Van de Peer Y."/>
            <person name="Grigoriev I.V."/>
        </authorList>
    </citation>
    <scope>NUCLEOTIDE SEQUENCE [LARGE SCALE GENOMIC DNA]</scope>
    <source>
        <strain evidence="2 3">CCMP1545</strain>
    </source>
</reference>
<dbReference type="EMBL" id="GG663738">
    <property type="protein sequence ID" value="EEH57685.1"/>
    <property type="molecule type" value="Genomic_DNA"/>
</dbReference>
<dbReference type="Pfam" id="PF00612">
    <property type="entry name" value="IQ"/>
    <property type="match status" value="1"/>
</dbReference>
<organism evidence="3">
    <name type="scientific">Micromonas pusilla (strain CCMP1545)</name>
    <name type="common">Picoplanktonic green alga</name>
    <dbReference type="NCBI Taxonomy" id="564608"/>
    <lineage>
        <taxon>Eukaryota</taxon>
        <taxon>Viridiplantae</taxon>
        <taxon>Chlorophyta</taxon>
        <taxon>Mamiellophyceae</taxon>
        <taxon>Mamiellales</taxon>
        <taxon>Mamiellaceae</taxon>
        <taxon>Micromonas</taxon>
    </lineage>
</organism>
<dbReference type="Proteomes" id="UP000001876">
    <property type="component" value="Unassembled WGS sequence"/>
</dbReference>
<evidence type="ECO:0000313" key="3">
    <source>
        <dbReference type="Proteomes" id="UP000001876"/>
    </source>
</evidence>
<feature type="compositionally biased region" description="Low complexity" evidence="1">
    <location>
        <begin position="123"/>
        <end position="132"/>
    </location>
</feature>
<dbReference type="AlphaFoldDB" id="C1MQD0"/>
<protein>
    <submittedName>
        <fullName evidence="2">Predicted protein</fullName>
    </submittedName>
</protein>
<keyword evidence="3" id="KW-1185">Reference proteome</keyword>
<evidence type="ECO:0000256" key="1">
    <source>
        <dbReference type="SAM" id="MobiDB-lite"/>
    </source>
</evidence>
<accession>C1MQD0</accession>
<evidence type="ECO:0000313" key="2">
    <source>
        <dbReference type="EMBL" id="EEH57685.1"/>
    </source>
</evidence>
<gene>
    <name evidence="2" type="ORF">MICPUCDRAFT_57245</name>
</gene>
<dbReference type="GeneID" id="9683546"/>
<dbReference type="InterPro" id="IPR000048">
    <property type="entry name" value="IQ_motif_EF-hand-BS"/>
</dbReference>
<feature type="compositionally biased region" description="Low complexity" evidence="1">
    <location>
        <begin position="105"/>
        <end position="116"/>
    </location>
</feature>
<sequence length="246" mass="27039">MTTASRPCATLARVGGGGALVAADAFVAFEDPEVQDAVEDARAKVDLLRGVTEARLKKLSRAQLTGIVSDLLAMAARFEFEREERFERMKRETAPPPPPPRRNRSPGGAAGARARASQTPISTTTTTTTTTRRPAETTRRDREWLRVNQRAPPTRVETESAVVIQAHARGYLSRARARENRSRRAREGVDGSAGAPAAKSRTTPLTGPELVAREMARAKMEHLVNEFKERKRRDAAFLEKSARDIA</sequence>
<feature type="compositionally biased region" description="Basic and acidic residues" evidence="1">
    <location>
        <begin position="133"/>
        <end position="145"/>
    </location>
</feature>
<proteinExistence type="predicted"/>